<dbReference type="InterPro" id="IPR028956">
    <property type="entry name" value="Imm51"/>
</dbReference>
<dbReference type="AlphaFoldDB" id="A0AAE3ZVD9"/>
<gene>
    <name evidence="1" type="ORF">J2S44_006953</name>
</gene>
<organism evidence="1 2">
    <name type="scientific">Catenuloplanes niger</name>
    <dbReference type="NCBI Taxonomy" id="587534"/>
    <lineage>
        <taxon>Bacteria</taxon>
        <taxon>Bacillati</taxon>
        <taxon>Actinomycetota</taxon>
        <taxon>Actinomycetes</taxon>
        <taxon>Micromonosporales</taxon>
        <taxon>Micromonosporaceae</taxon>
        <taxon>Catenuloplanes</taxon>
    </lineage>
</organism>
<accession>A0AAE3ZVD9</accession>
<dbReference type="Proteomes" id="UP001183629">
    <property type="component" value="Unassembled WGS sequence"/>
</dbReference>
<evidence type="ECO:0008006" key="3">
    <source>
        <dbReference type="Google" id="ProtNLM"/>
    </source>
</evidence>
<keyword evidence="2" id="KW-1185">Reference proteome</keyword>
<sequence length="112" mass="12129">MDPLSLIETEPGAYSLILHAGSTPVDEVIEELGHEPNGYFWEGVAQLVVRADAPHLEGRFRYDPEAGMFCAYGADRAALEELATHLAPVATDAVRARLLVTGAEAQGFEFDD</sequence>
<evidence type="ECO:0000313" key="1">
    <source>
        <dbReference type="EMBL" id="MDR7326703.1"/>
    </source>
</evidence>
<dbReference type="EMBL" id="JAVDYC010000001">
    <property type="protein sequence ID" value="MDR7326703.1"/>
    <property type="molecule type" value="Genomic_DNA"/>
</dbReference>
<name>A0AAE3ZVD9_9ACTN</name>
<reference evidence="1 2" key="1">
    <citation type="submission" date="2023-07" db="EMBL/GenBank/DDBJ databases">
        <title>Sequencing the genomes of 1000 actinobacteria strains.</title>
        <authorList>
            <person name="Klenk H.-P."/>
        </authorList>
    </citation>
    <scope>NUCLEOTIDE SEQUENCE [LARGE SCALE GENOMIC DNA]</scope>
    <source>
        <strain evidence="1 2">DSM 44711</strain>
    </source>
</reference>
<evidence type="ECO:0000313" key="2">
    <source>
        <dbReference type="Proteomes" id="UP001183629"/>
    </source>
</evidence>
<proteinExistence type="predicted"/>
<dbReference type="RefSeq" id="WP_310422875.1">
    <property type="nucleotide sequence ID" value="NZ_JAVDYC010000001.1"/>
</dbReference>
<dbReference type="Pfam" id="PF15595">
    <property type="entry name" value="Imm51"/>
    <property type="match status" value="1"/>
</dbReference>
<comment type="caution">
    <text evidence="1">The sequence shown here is derived from an EMBL/GenBank/DDBJ whole genome shotgun (WGS) entry which is preliminary data.</text>
</comment>
<protein>
    <recommendedName>
        <fullName evidence="3">Immunity protein 51 of polymorphic toxin system</fullName>
    </recommendedName>
</protein>